<protein>
    <recommendedName>
        <fullName evidence="1">Reverse transcriptase/retrotransposon-derived protein RNase H-like domain-containing protein</fullName>
    </recommendedName>
</protein>
<dbReference type="InterPro" id="IPR041577">
    <property type="entry name" value="RT_RNaseH_2"/>
</dbReference>
<dbReference type="SUPFAM" id="SSF56672">
    <property type="entry name" value="DNA/RNA polymerases"/>
    <property type="match status" value="1"/>
</dbReference>
<dbReference type="PANTHER" id="PTHR24559">
    <property type="entry name" value="TRANSPOSON TY3-I GAG-POL POLYPROTEIN"/>
    <property type="match status" value="1"/>
</dbReference>
<dbReference type="InterPro" id="IPR053134">
    <property type="entry name" value="RNA-dir_DNA_polymerase"/>
</dbReference>
<accession>A0A699KXD2</accession>
<feature type="domain" description="Reverse transcriptase/retrotransposon-derived protein RNase H-like" evidence="1">
    <location>
        <begin position="65"/>
        <end position="121"/>
    </location>
</feature>
<comment type="caution">
    <text evidence="2">The sequence shown here is derived from an EMBL/GenBank/DDBJ whole genome shotgun (WGS) entry which is preliminary data.</text>
</comment>
<proteinExistence type="predicted"/>
<gene>
    <name evidence="2" type="ORF">Tci_681446</name>
</gene>
<dbReference type="AlphaFoldDB" id="A0A699KXD2"/>
<dbReference type="InterPro" id="IPR043128">
    <property type="entry name" value="Rev_trsase/Diguanyl_cyclase"/>
</dbReference>
<reference evidence="2" key="1">
    <citation type="journal article" date="2019" name="Sci. Rep.">
        <title>Draft genome of Tanacetum cinerariifolium, the natural source of mosquito coil.</title>
        <authorList>
            <person name="Yamashiro T."/>
            <person name="Shiraishi A."/>
            <person name="Satake H."/>
            <person name="Nakayama K."/>
        </authorList>
    </citation>
    <scope>NUCLEOTIDE SEQUENCE</scope>
</reference>
<dbReference type="InterPro" id="IPR043502">
    <property type="entry name" value="DNA/RNA_pol_sf"/>
</dbReference>
<dbReference type="Gene3D" id="3.10.10.10">
    <property type="entry name" value="HIV Type 1 Reverse Transcriptase, subunit A, domain 1"/>
    <property type="match status" value="1"/>
</dbReference>
<dbReference type="EMBL" id="BKCJ010550824">
    <property type="protein sequence ID" value="GFB09475.1"/>
    <property type="molecule type" value="Genomic_DNA"/>
</dbReference>
<sequence length="251" mass="28570">MEKLVNEMVNQGIIHEMFDELGGAMVFTKLDLRAGYHQIRVYDRDVYKTAFRTHDGHYEFLGFKWGESESKDFKELKDKLTHAPILGLSDFKDKFVIEAYVSDVGIRAVLLQKGCLQMEAILCWTSLYNSNRSSESQGAYATAGTNATPTKIRKETYGFDFDNEYKPGTSNIVADALSWVFEDDEKGIASFMALSRPVMGLLAELKRENEHLDELCQIHRWLDQGEILDGFWREQGLLLFCGDTLLGPNLS</sequence>
<dbReference type="Pfam" id="PF17919">
    <property type="entry name" value="RT_RNaseH_2"/>
    <property type="match status" value="1"/>
</dbReference>
<name>A0A699KXD2_TANCI</name>
<evidence type="ECO:0000313" key="2">
    <source>
        <dbReference type="EMBL" id="GFB09475.1"/>
    </source>
</evidence>
<evidence type="ECO:0000259" key="1">
    <source>
        <dbReference type="Pfam" id="PF17919"/>
    </source>
</evidence>
<dbReference type="PANTHER" id="PTHR24559:SF444">
    <property type="entry name" value="REVERSE TRANSCRIPTASE DOMAIN-CONTAINING PROTEIN"/>
    <property type="match status" value="1"/>
</dbReference>
<dbReference type="Gene3D" id="3.30.70.270">
    <property type="match status" value="1"/>
</dbReference>
<organism evidence="2">
    <name type="scientific">Tanacetum cinerariifolium</name>
    <name type="common">Dalmatian daisy</name>
    <name type="synonym">Chrysanthemum cinerariifolium</name>
    <dbReference type="NCBI Taxonomy" id="118510"/>
    <lineage>
        <taxon>Eukaryota</taxon>
        <taxon>Viridiplantae</taxon>
        <taxon>Streptophyta</taxon>
        <taxon>Embryophyta</taxon>
        <taxon>Tracheophyta</taxon>
        <taxon>Spermatophyta</taxon>
        <taxon>Magnoliopsida</taxon>
        <taxon>eudicotyledons</taxon>
        <taxon>Gunneridae</taxon>
        <taxon>Pentapetalae</taxon>
        <taxon>asterids</taxon>
        <taxon>campanulids</taxon>
        <taxon>Asterales</taxon>
        <taxon>Asteraceae</taxon>
        <taxon>Asteroideae</taxon>
        <taxon>Anthemideae</taxon>
        <taxon>Anthemidinae</taxon>
        <taxon>Tanacetum</taxon>
    </lineage>
</organism>